<dbReference type="SUPFAM" id="SSF52540">
    <property type="entry name" value="P-loop containing nucleoside triphosphate hydrolases"/>
    <property type="match status" value="1"/>
</dbReference>
<evidence type="ECO:0000259" key="4">
    <source>
        <dbReference type="Pfam" id="PF25053"/>
    </source>
</evidence>
<sequence length="972" mass="111494">MVLDGISALSLAASIVQFVDFGTRLSVKVYELYHSSSGLSASHADLDETATRFMHLTEQLSGVEISTAGPDTVEKQAFRRLLTSCRSRAEELIAIVGDLKVDKTHKLWSSIRQSFRATRKKDEIEQLVDRMKRLQDLLNTYLLTLIGNKTTEVNKHILYLDHENTNMKLQWSEGIFKLREDLLTQIRLCKEQQAKAQSKLLALVAEKLSTLAAVGLEMSSSQKALKSLDFTERDMRRSEISTAHRQTFEWVFETVADTPQSSLLQWFEHGEGVYWVAGKAGSGKSTLLKHLCDNRVTLDLLNQWARPRQLVVARYFFWNAGSQLQKSQEGLLRSLLYDILRHCPELIPQVTSSSSQHDTLHDHSMVSDSWNKERLMASFQTLLKQTIKRFRFCIFIDGLDEYEGNHHQFVQMLEHVFHHPSIKVCVSSRPWNVFREAFGDKEEARIFLEEHTRGDILKYVRDTLRKSSRFAKLARQDPRRRGLIKEIVDRANGVFLWVFLVVQSLLRGLTNADTFDDLYRRLRAFPQELEPFFRQMYSGIEDFYRSKSAIYFQAALQALRPYSVIVYDFLGEQNIEKASGVYLRAAEWGDTSVYDRLDETRSRINACSQGLLEIYGVGTQARVDFLHRTVRDFLAIGEMQSILQRDLPPDTDIHEMLCRTILGEMRCIPDVDHPGSLHLTVRGSTGVVKISNNEGARYYMPWINEELRAFLFHIRFIEEATAMTPIALIDELYESLNSCLSANKDTSNVWEVGEFSLGFLKEAIAAGVIHYPSTTFMNDQTVLSSGLRSLLLARLLYAAPVLIQGETPTKSVITKLLKLDTGPNDNLWEEWNGEIPILAQEIAPYGYYSGQNQVKLETPWHIFLFHMYHKRFLASDSEKTAWFERVRLLLEAGANWGEIVLIGEWRTMKASDILQQLFEASQIDTLVRMVCKLDLNEKEVTDGAKTGDDDAQQQATARWITSWNPLRFMTRS</sequence>
<gene>
    <name evidence="5" type="ORF">BDV96DRAFT_158320</name>
</gene>
<dbReference type="InterPro" id="IPR027417">
    <property type="entry name" value="P-loop_NTPase"/>
</dbReference>
<feature type="domain" description="Nephrocystin 3-like N-terminal" evidence="3">
    <location>
        <begin position="248"/>
        <end position="429"/>
    </location>
</feature>
<dbReference type="InterPro" id="IPR056693">
    <property type="entry name" value="DUF7791"/>
</dbReference>
<evidence type="ECO:0000313" key="5">
    <source>
        <dbReference type="EMBL" id="KAF2112303.1"/>
    </source>
</evidence>
<accession>A0A6A5YZS3</accession>
<keyword evidence="2" id="KW-0175">Coiled coil</keyword>
<keyword evidence="6" id="KW-1185">Reference proteome</keyword>
<dbReference type="Gene3D" id="3.40.50.300">
    <property type="entry name" value="P-loop containing nucleotide triphosphate hydrolases"/>
    <property type="match status" value="1"/>
</dbReference>
<dbReference type="PANTHER" id="PTHR10039:SF5">
    <property type="entry name" value="NACHT DOMAIN-CONTAINING PROTEIN"/>
    <property type="match status" value="1"/>
</dbReference>
<evidence type="ECO:0000256" key="1">
    <source>
        <dbReference type="ARBA" id="ARBA00022737"/>
    </source>
</evidence>
<dbReference type="AlphaFoldDB" id="A0A6A5YZS3"/>
<keyword evidence="1" id="KW-0677">Repeat</keyword>
<dbReference type="EMBL" id="ML977331">
    <property type="protein sequence ID" value="KAF2112303.1"/>
    <property type="molecule type" value="Genomic_DNA"/>
</dbReference>
<proteinExistence type="predicted"/>
<protein>
    <submittedName>
        <fullName evidence="5">Uncharacterized protein</fullName>
    </submittedName>
</protein>
<dbReference type="InterPro" id="IPR056884">
    <property type="entry name" value="NPHP3-like_N"/>
</dbReference>
<reference evidence="5" key="1">
    <citation type="journal article" date="2020" name="Stud. Mycol.">
        <title>101 Dothideomycetes genomes: a test case for predicting lifestyles and emergence of pathogens.</title>
        <authorList>
            <person name="Haridas S."/>
            <person name="Albert R."/>
            <person name="Binder M."/>
            <person name="Bloem J."/>
            <person name="Labutti K."/>
            <person name="Salamov A."/>
            <person name="Andreopoulos B."/>
            <person name="Baker S."/>
            <person name="Barry K."/>
            <person name="Bills G."/>
            <person name="Bluhm B."/>
            <person name="Cannon C."/>
            <person name="Castanera R."/>
            <person name="Culley D."/>
            <person name="Daum C."/>
            <person name="Ezra D."/>
            <person name="Gonzalez J."/>
            <person name="Henrissat B."/>
            <person name="Kuo A."/>
            <person name="Liang C."/>
            <person name="Lipzen A."/>
            <person name="Lutzoni F."/>
            <person name="Magnuson J."/>
            <person name="Mondo S."/>
            <person name="Nolan M."/>
            <person name="Ohm R."/>
            <person name="Pangilinan J."/>
            <person name="Park H.-J."/>
            <person name="Ramirez L."/>
            <person name="Alfaro M."/>
            <person name="Sun H."/>
            <person name="Tritt A."/>
            <person name="Yoshinaga Y."/>
            <person name="Zwiers L.-H."/>
            <person name="Turgeon B."/>
            <person name="Goodwin S."/>
            <person name="Spatafora J."/>
            <person name="Crous P."/>
            <person name="Grigoriev I."/>
        </authorList>
    </citation>
    <scope>NUCLEOTIDE SEQUENCE</scope>
    <source>
        <strain evidence="5">CBS 627.86</strain>
    </source>
</reference>
<dbReference type="PANTHER" id="PTHR10039">
    <property type="entry name" value="AMELOGENIN"/>
    <property type="match status" value="1"/>
</dbReference>
<feature type="domain" description="DUF7791" evidence="4">
    <location>
        <begin position="540"/>
        <end position="670"/>
    </location>
</feature>
<evidence type="ECO:0000313" key="6">
    <source>
        <dbReference type="Proteomes" id="UP000799770"/>
    </source>
</evidence>
<dbReference type="Pfam" id="PF24883">
    <property type="entry name" value="NPHP3_N"/>
    <property type="match status" value="1"/>
</dbReference>
<dbReference type="Proteomes" id="UP000799770">
    <property type="component" value="Unassembled WGS sequence"/>
</dbReference>
<dbReference type="Pfam" id="PF25053">
    <property type="entry name" value="DUF7791"/>
    <property type="match status" value="1"/>
</dbReference>
<dbReference type="OrthoDB" id="443402at2759"/>
<name>A0A6A5YZS3_9PLEO</name>
<evidence type="ECO:0000256" key="2">
    <source>
        <dbReference type="SAM" id="Coils"/>
    </source>
</evidence>
<organism evidence="5 6">
    <name type="scientific">Lophiotrema nucula</name>
    <dbReference type="NCBI Taxonomy" id="690887"/>
    <lineage>
        <taxon>Eukaryota</taxon>
        <taxon>Fungi</taxon>
        <taxon>Dikarya</taxon>
        <taxon>Ascomycota</taxon>
        <taxon>Pezizomycotina</taxon>
        <taxon>Dothideomycetes</taxon>
        <taxon>Pleosporomycetidae</taxon>
        <taxon>Pleosporales</taxon>
        <taxon>Lophiotremataceae</taxon>
        <taxon>Lophiotrema</taxon>
    </lineage>
</organism>
<evidence type="ECO:0000259" key="3">
    <source>
        <dbReference type="Pfam" id="PF24883"/>
    </source>
</evidence>
<feature type="coiled-coil region" evidence="2">
    <location>
        <begin position="117"/>
        <end position="144"/>
    </location>
</feature>